<evidence type="ECO:0000313" key="4">
    <source>
        <dbReference type="Proteomes" id="UP001155241"/>
    </source>
</evidence>
<keyword evidence="4" id="KW-1185">Reference proteome</keyword>
<feature type="region of interest" description="Disordered" evidence="1">
    <location>
        <begin position="294"/>
        <end position="313"/>
    </location>
</feature>
<evidence type="ECO:0000256" key="1">
    <source>
        <dbReference type="SAM" id="MobiDB-lite"/>
    </source>
</evidence>
<dbReference type="Proteomes" id="UP001155241">
    <property type="component" value="Unassembled WGS sequence"/>
</dbReference>
<comment type="caution">
    <text evidence="3">The sequence shown here is derived from an EMBL/GenBank/DDBJ whole genome shotgun (WGS) entry which is preliminary data.</text>
</comment>
<dbReference type="PANTHER" id="PTHR34351:SF2">
    <property type="entry name" value="DUF58 DOMAIN-CONTAINING PROTEIN"/>
    <property type="match status" value="1"/>
</dbReference>
<sequence length="435" mass="48464">MRWIVGALILLLVAVTFRLGLLAYSMYALLATIALSRFFANRWSGDLQAQRQMNATQVGVGAKVAVVVQVDNRGKLPVPWMLLEDLLPRRALIHVPPPLEVTGQRLQLVSFRSQGKKTIMYQMKCHRRGYYQIGPLIAETGDVFGLYRRYRVLSEPSFLTVLPEVVPLTGFDIASRRPIGEVLMSYQLFEDPTRIRGVREYQAGDPFNRIHWKATASTGTLHSKVYEPSTVAGVTMLLDFHKDGYDRADEPVRSELAVTAAASIAGAVCEMGQQIGLFTNGRDAADRIRTEGWTHQQLHSRREAQAAGMRDRSDRLRPVVVPTERGDVQLIRILETLARVEKTDGLTFPQLVQESAARMPQSATVVAMLSMVTPQHAIALSNLQNRGFAVTAIVNVFEEHRFAELAGPLVAEGIEVRQLKDRAAIPDLCNNCMVH</sequence>
<name>A0A9X2FJ97_9BACT</name>
<accession>A0A9X2FJ97</accession>
<dbReference type="PANTHER" id="PTHR34351">
    <property type="entry name" value="SLR1927 PROTEIN-RELATED"/>
    <property type="match status" value="1"/>
</dbReference>
<dbReference type="RefSeq" id="WP_252854985.1">
    <property type="nucleotide sequence ID" value="NZ_JAMXLR010000077.1"/>
</dbReference>
<dbReference type="Pfam" id="PF01882">
    <property type="entry name" value="DUF58"/>
    <property type="match status" value="1"/>
</dbReference>
<feature type="compositionally biased region" description="Basic and acidic residues" evidence="1">
    <location>
        <begin position="300"/>
        <end position="313"/>
    </location>
</feature>
<reference evidence="3" key="1">
    <citation type="submission" date="2022-06" db="EMBL/GenBank/DDBJ databases">
        <title>Aeoliella straminimaris, a novel planctomycete from sediments.</title>
        <authorList>
            <person name="Vitorino I.R."/>
            <person name="Lage O.M."/>
        </authorList>
    </citation>
    <scope>NUCLEOTIDE SEQUENCE</scope>
    <source>
        <strain evidence="3">ICT_H6.2</strain>
    </source>
</reference>
<protein>
    <submittedName>
        <fullName evidence="3">DUF58 domain-containing protein</fullName>
    </submittedName>
</protein>
<evidence type="ECO:0000259" key="2">
    <source>
        <dbReference type="Pfam" id="PF01882"/>
    </source>
</evidence>
<dbReference type="InterPro" id="IPR002881">
    <property type="entry name" value="DUF58"/>
</dbReference>
<dbReference type="EMBL" id="JAMXLR010000077">
    <property type="protein sequence ID" value="MCO6046876.1"/>
    <property type="molecule type" value="Genomic_DNA"/>
</dbReference>
<proteinExistence type="predicted"/>
<gene>
    <name evidence="3" type="ORF">NG895_23500</name>
</gene>
<dbReference type="AlphaFoldDB" id="A0A9X2FJ97"/>
<organism evidence="3 4">
    <name type="scientific">Aeoliella straminimaris</name>
    <dbReference type="NCBI Taxonomy" id="2954799"/>
    <lineage>
        <taxon>Bacteria</taxon>
        <taxon>Pseudomonadati</taxon>
        <taxon>Planctomycetota</taxon>
        <taxon>Planctomycetia</taxon>
        <taxon>Pirellulales</taxon>
        <taxon>Lacipirellulaceae</taxon>
        <taxon>Aeoliella</taxon>
    </lineage>
</organism>
<evidence type="ECO:0000313" key="3">
    <source>
        <dbReference type="EMBL" id="MCO6046876.1"/>
    </source>
</evidence>
<feature type="domain" description="DUF58" evidence="2">
    <location>
        <begin position="198"/>
        <end position="295"/>
    </location>
</feature>